<keyword evidence="2" id="KW-0808">Transferase</keyword>
<evidence type="ECO:0000313" key="3">
    <source>
        <dbReference type="Proteomes" id="UP000198804"/>
    </source>
</evidence>
<evidence type="ECO:0000259" key="1">
    <source>
        <dbReference type="Pfam" id="PF04230"/>
    </source>
</evidence>
<dbReference type="RefSeq" id="WP_244535239.1">
    <property type="nucleotide sequence ID" value="NZ_FOSV01000001.1"/>
</dbReference>
<dbReference type="EMBL" id="FOSV01000001">
    <property type="protein sequence ID" value="SFK33435.1"/>
    <property type="molecule type" value="Genomic_DNA"/>
</dbReference>
<dbReference type="PANTHER" id="PTHR36836:SF1">
    <property type="entry name" value="COLANIC ACID BIOSYNTHESIS PROTEIN WCAK"/>
    <property type="match status" value="1"/>
</dbReference>
<dbReference type="PANTHER" id="PTHR36836">
    <property type="entry name" value="COLANIC ACID BIOSYNTHESIS PROTEIN WCAK"/>
    <property type="match status" value="1"/>
</dbReference>
<dbReference type="GO" id="GO:0016740">
    <property type="term" value="F:transferase activity"/>
    <property type="evidence" value="ECO:0007669"/>
    <property type="project" value="UniProtKB-KW"/>
</dbReference>
<organism evidence="2 3">
    <name type="scientific">Methylorubrum salsuginis</name>
    <dbReference type="NCBI Taxonomy" id="414703"/>
    <lineage>
        <taxon>Bacteria</taxon>
        <taxon>Pseudomonadati</taxon>
        <taxon>Pseudomonadota</taxon>
        <taxon>Alphaproteobacteria</taxon>
        <taxon>Hyphomicrobiales</taxon>
        <taxon>Methylobacteriaceae</taxon>
        <taxon>Methylorubrum</taxon>
    </lineage>
</organism>
<gene>
    <name evidence="2" type="ORF">SAMN04488125_101294</name>
</gene>
<feature type="domain" description="Polysaccharide pyruvyl transferase" evidence="1">
    <location>
        <begin position="58"/>
        <end position="376"/>
    </location>
</feature>
<dbReference type="AlphaFoldDB" id="A0A1I3YNS5"/>
<proteinExistence type="predicted"/>
<dbReference type="InterPro" id="IPR007345">
    <property type="entry name" value="Polysacch_pyruvyl_Trfase"/>
</dbReference>
<keyword evidence="3" id="KW-1185">Reference proteome</keyword>
<protein>
    <submittedName>
        <fullName evidence="2">Polysaccharide pyruvyl transferase family protein WcaK</fullName>
    </submittedName>
</protein>
<accession>A0A1I3YNS5</accession>
<sequence>MHRPRALLDDIDTGPAAACAATEPREASRSDGIGPGSRAEHRAGGLRIGLFNVKYSPNLGDGLLAECIEAELKRVLPGLTVEAFDLAGRTDYVEGGRLRGTALRLLQSCPTPVRHGIARTLLGRSMSRQRPVWRARLAGIDAAVTGGGNLFSDADLNFPLKIEAAWGELRAAGIPTAVFAVGAADNWSETGAALFRRALAGTRILDASVRDARSAEIWNRRLGPSGAPPARVVHDPGLLVARHVPQVRRPGTTPRIGLGLTHPTTLRYHSDEAAVSERDLTAWYAALVRGCVARGWAVDVFTNGSPEDEAYLRRLRPTLAEAAPAGGPAMTFAPRFRNPSELATFVSGLDLLMAHRLHANIAAYSYGIPQIGFTWDRKLVSFFELVGRGDFVRTAGREAPETVLALAERGLREGLDRRRHAAILDEARADIAVLAEALRTGAGAGAATRREAHA</sequence>
<dbReference type="Proteomes" id="UP000198804">
    <property type="component" value="Unassembled WGS sequence"/>
</dbReference>
<reference evidence="3" key="1">
    <citation type="submission" date="2016-10" db="EMBL/GenBank/DDBJ databases">
        <authorList>
            <person name="Varghese N."/>
            <person name="Submissions S."/>
        </authorList>
    </citation>
    <scope>NUCLEOTIDE SEQUENCE [LARGE SCALE GENOMIC DNA]</scope>
    <source>
        <strain evidence="3">CGMCC 1.6474</strain>
    </source>
</reference>
<dbReference type="STRING" id="414703.SAMN04488125_101294"/>
<dbReference type="Pfam" id="PF04230">
    <property type="entry name" value="PS_pyruv_trans"/>
    <property type="match status" value="1"/>
</dbReference>
<evidence type="ECO:0000313" key="2">
    <source>
        <dbReference type="EMBL" id="SFK33435.1"/>
    </source>
</evidence>
<name>A0A1I3YNS5_9HYPH</name>